<sequence>MRPRLVADAEHEVARPDASAPATDQPRAEAPAKPAQASAQTPAASGSPKRSRKTLILGAVAAVALVAGLWYGYDWWTTGRFMVETDDAYVGADMATMAPKISGYVATVAVEDNARVKAGDPLVTLDPGDYKLSLDAADAKIATQQASILRFDSQIAASAAQIDQAQAQVDSAAAARDRTVADFGRAQALVNSSYGSRQTLDQARAARDQAVAAYASAEAGVTAAKANRDVLVAQKAEARRTLGELEVNRAQRQRDYDATIIRAPFDGVVGNKGVQTGDYVTPGKRLLAVVPLDRVYVDANFKETQLVDLAPGQRVRLAVDAYPEHDATGVVDSLAPAAGAVFSLLPPENATGNFTKIVQRVPVRIRVAPEDVAKGRLRPGLSVVATVDIRTTPATPSSASAGTR</sequence>
<reference evidence="4" key="1">
    <citation type="journal article" date="2014" name="Int. J. Syst. Evol. Microbiol.">
        <title>Complete genome sequence of Corynebacterium casei LMG S-19264T (=DSM 44701T), isolated from a smear-ripened cheese.</title>
        <authorList>
            <consortium name="US DOE Joint Genome Institute (JGI-PGF)"/>
            <person name="Walter F."/>
            <person name="Albersmeier A."/>
            <person name="Kalinowski J."/>
            <person name="Ruckert C."/>
        </authorList>
    </citation>
    <scope>NUCLEOTIDE SEQUENCE</scope>
    <source>
        <strain evidence="4">VKM B-1606</strain>
    </source>
</reference>
<evidence type="ECO:0000259" key="3">
    <source>
        <dbReference type="Pfam" id="PF25917"/>
    </source>
</evidence>
<organism evidence="4 5">
    <name type="scientific">Methylopila capsulata</name>
    <dbReference type="NCBI Taxonomy" id="61654"/>
    <lineage>
        <taxon>Bacteria</taxon>
        <taxon>Pseudomonadati</taxon>
        <taxon>Pseudomonadota</taxon>
        <taxon>Alphaproteobacteria</taxon>
        <taxon>Hyphomicrobiales</taxon>
        <taxon>Methylopilaceae</taxon>
        <taxon>Methylopila</taxon>
    </lineage>
</organism>
<dbReference type="EMBL" id="BSFF01000001">
    <property type="protein sequence ID" value="GLK54308.1"/>
    <property type="molecule type" value="Genomic_DNA"/>
</dbReference>
<protein>
    <submittedName>
        <fullName evidence="4">Multidrug resistance protein</fullName>
    </submittedName>
</protein>
<feature type="compositionally biased region" description="Low complexity" evidence="1">
    <location>
        <begin position="28"/>
        <end position="48"/>
    </location>
</feature>
<dbReference type="PANTHER" id="PTHR30386">
    <property type="entry name" value="MEMBRANE FUSION SUBUNIT OF EMRAB-TOLC MULTIDRUG EFFLUX PUMP"/>
    <property type="match status" value="1"/>
</dbReference>
<dbReference type="Gene3D" id="2.40.30.170">
    <property type="match status" value="1"/>
</dbReference>
<keyword evidence="2" id="KW-0812">Transmembrane</keyword>
<dbReference type="InterPro" id="IPR050739">
    <property type="entry name" value="MFP"/>
</dbReference>
<name>A0A9W6IQG3_9HYPH</name>
<gene>
    <name evidence="4" type="ORF">GCM10008170_03270</name>
</gene>
<dbReference type="InterPro" id="IPR058625">
    <property type="entry name" value="MdtA-like_BSH"/>
</dbReference>
<reference evidence="4" key="2">
    <citation type="submission" date="2023-01" db="EMBL/GenBank/DDBJ databases">
        <authorList>
            <person name="Sun Q."/>
            <person name="Evtushenko L."/>
        </authorList>
    </citation>
    <scope>NUCLEOTIDE SEQUENCE</scope>
    <source>
        <strain evidence="4">VKM B-1606</strain>
    </source>
</reference>
<proteinExistence type="predicted"/>
<dbReference type="Gene3D" id="1.10.287.470">
    <property type="entry name" value="Helix hairpin bin"/>
    <property type="match status" value="1"/>
</dbReference>
<dbReference type="GO" id="GO:0055085">
    <property type="term" value="P:transmembrane transport"/>
    <property type="evidence" value="ECO:0007669"/>
    <property type="project" value="InterPro"/>
</dbReference>
<feature type="region of interest" description="Disordered" evidence="1">
    <location>
        <begin position="1"/>
        <end position="49"/>
    </location>
</feature>
<dbReference type="Pfam" id="PF25917">
    <property type="entry name" value="BSH_RND"/>
    <property type="match status" value="1"/>
</dbReference>
<dbReference type="AlphaFoldDB" id="A0A9W6IQG3"/>
<keyword evidence="2" id="KW-1133">Transmembrane helix</keyword>
<keyword evidence="2" id="KW-0472">Membrane</keyword>
<comment type="caution">
    <text evidence="4">The sequence shown here is derived from an EMBL/GenBank/DDBJ whole genome shotgun (WGS) entry which is preliminary data.</text>
</comment>
<dbReference type="Proteomes" id="UP001143400">
    <property type="component" value="Unassembled WGS sequence"/>
</dbReference>
<dbReference type="Gene3D" id="2.40.50.100">
    <property type="match status" value="1"/>
</dbReference>
<feature type="transmembrane region" description="Helical" evidence="2">
    <location>
        <begin position="55"/>
        <end position="73"/>
    </location>
</feature>
<evidence type="ECO:0000313" key="5">
    <source>
        <dbReference type="Proteomes" id="UP001143400"/>
    </source>
</evidence>
<evidence type="ECO:0000256" key="1">
    <source>
        <dbReference type="SAM" id="MobiDB-lite"/>
    </source>
</evidence>
<feature type="compositionally biased region" description="Basic and acidic residues" evidence="1">
    <location>
        <begin position="1"/>
        <end position="15"/>
    </location>
</feature>
<evidence type="ECO:0000313" key="4">
    <source>
        <dbReference type="EMBL" id="GLK54308.1"/>
    </source>
</evidence>
<evidence type="ECO:0000256" key="2">
    <source>
        <dbReference type="SAM" id="Phobius"/>
    </source>
</evidence>
<feature type="domain" description="Multidrug resistance protein MdtA-like barrel-sandwich hybrid" evidence="3">
    <location>
        <begin position="94"/>
        <end position="290"/>
    </location>
</feature>
<dbReference type="PANTHER" id="PTHR30386:SF24">
    <property type="entry name" value="MULTIDRUG RESISTANCE EFFLUX PUMP"/>
    <property type="match status" value="1"/>
</dbReference>
<dbReference type="SUPFAM" id="SSF111369">
    <property type="entry name" value="HlyD-like secretion proteins"/>
    <property type="match status" value="2"/>
</dbReference>
<accession>A0A9W6IQG3</accession>